<gene>
    <name evidence="2" type="ORF">RI543_004290</name>
</gene>
<dbReference type="AlphaFoldDB" id="A0AAN7ZXB2"/>
<dbReference type="GO" id="GO:0019005">
    <property type="term" value="C:SCF ubiquitin ligase complex"/>
    <property type="evidence" value="ECO:0007669"/>
    <property type="project" value="TreeGrafter"/>
</dbReference>
<dbReference type="PANTHER" id="PTHR13318">
    <property type="entry name" value="PARTNER OF PAIRED, ISOFORM B-RELATED"/>
    <property type="match status" value="1"/>
</dbReference>
<reference evidence="3" key="1">
    <citation type="submission" date="2023-07" db="EMBL/GenBank/DDBJ databases">
        <title>A draft genome of Kazachstania heterogenica Y-27499.</title>
        <authorList>
            <person name="Donic C."/>
            <person name="Kralova J.S."/>
            <person name="Fidel L."/>
            <person name="Ben-Dor S."/>
            <person name="Jung S."/>
        </authorList>
    </citation>
    <scope>NUCLEOTIDE SEQUENCE [LARGE SCALE GENOMIC DNA]</scope>
    <source>
        <strain evidence="3">Y27499</strain>
    </source>
</reference>
<keyword evidence="3" id="KW-1185">Reference proteome</keyword>
<name>A0AAN7ZXB2_9SACH</name>
<dbReference type="EMBL" id="JAWIZZ010000053">
    <property type="protein sequence ID" value="KAK5778621.1"/>
    <property type="molecule type" value="Genomic_DNA"/>
</dbReference>
<accession>A0AAN7ZXB2</accession>
<evidence type="ECO:0000313" key="3">
    <source>
        <dbReference type="Proteomes" id="UP001306508"/>
    </source>
</evidence>
<dbReference type="InterPro" id="IPR006553">
    <property type="entry name" value="Leu-rich_rpt_Cys-con_subtyp"/>
</dbReference>
<comment type="caution">
    <text evidence="2">The sequence shown here is derived from an EMBL/GenBank/DDBJ whole genome shotgun (WGS) entry which is preliminary data.</text>
</comment>
<dbReference type="Proteomes" id="UP001306508">
    <property type="component" value="Unassembled WGS sequence"/>
</dbReference>
<sequence>MSFKQTISGLYNNNYNKIKRSFDFDLKTNNNISTAASDNKNKNNCYKDNNTDFQYNNDLILEKEYCQQKSSYQNERKILFPARNRSKNSYFQFSNELKTILKNDSDTDLKQCADNFCTPTKKPKHLVIDTSEREEIDNNPFITPPSSALKCNHFLFNNESCFPSSSSSYHHNVIITDFQSLKIKRQPLTSHRFFSIPEILDKIINFLAINEDGLELEKPYKQRPPQSFKHALLIYKDTEKAKQIWERTKKMDQQWNSSKKYQSNGSLFNCLMVNKLWFEITFPYLLKNLIFKDFARFHKFINLFGDNSQLNIQRLILNRVSKSKYMHGTIINSMACLNSIVELKIHISPEFILPSNCFHNFNNLQTLSITGNKVINDTYIIKISPFLKKLLSFDLRACENVTDIGVVAIALNCQKLKLVNLGRHHNGNRITDVALVALGKYTNVETIGLAGCSITDNGLWEFAKWNGDNVKRLSLNNCKSLTDYSISYLLGFNYFPDLCVLEIRFLDNLKDVRFIAKFKLWRKFKKLPLLIESCERISELINKEEKHLMKYNAKLSLIEMTTWVNEEDEDNDYSRINCN</sequence>
<dbReference type="SUPFAM" id="SSF52047">
    <property type="entry name" value="RNI-like"/>
    <property type="match status" value="1"/>
</dbReference>
<evidence type="ECO:0000259" key="1">
    <source>
        <dbReference type="Pfam" id="PF25372"/>
    </source>
</evidence>
<dbReference type="Pfam" id="PF25372">
    <property type="entry name" value="DUF7885"/>
    <property type="match status" value="1"/>
</dbReference>
<dbReference type="InterPro" id="IPR032675">
    <property type="entry name" value="LRR_dom_sf"/>
</dbReference>
<dbReference type="GO" id="GO:0031146">
    <property type="term" value="P:SCF-dependent proteasomal ubiquitin-dependent protein catabolic process"/>
    <property type="evidence" value="ECO:0007669"/>
    <property type="project" value="TreeGrafter"/>
</dbReference>
<dbReference type="Gene3D" id="3.80.10.10">
    <property type="entry name" value="Ribonuclease Inhibitor"/>
    <property type="match status" value="2"/>
</dbReference>
<dbReference type="InterPro" id="IPR057207">
    <property type="entry name" value="FBXL15_LRR"/>
</dbReference>
<evidence type="ECO:0000313" key="2">
    <source>
        <dbReference type="EMBL" id="KAK5778621.1"/>
    </source>
</evidence>
<proteinExistence type="predicted"/>
<feature type="domain" description="F-box/LRR-repeat protein 15-like leucin rich repeat" evidence="1">
    <location>
        <begin position="359"/>
        <end position="511"/>
    </location>
</feature>
<dbReference type="SMART" id="SM00367">
    <property type="entry name" value="LRR_CC"/>
    <property type="match status" value="4"/>
</dbReference>
<organism evidence="2 3">
    <name type="scientific">Arxiozyma heterogenica</name>
    <dbReference type="NCBI Taxonomy" id="278026"/>
    <lineage>
        <taxon>Eukaryota</taxon>
        <taxon>Fungi</taxon>
        <taxon>Dikarya</taxon>
        <taxon>Ascomycota</taxon>
        <taxon>Saccharomycotina</taxon>
        <taxon>Saccharomycetes</taxon>
        <taxon>Saccharomycetales</taxon>
        <taxon>Saccharomycetaceae</taxon>
        <taxon>Arxiozyma</taxon>
    </lineage>
</organism>
<protein>
    <recommendedName>
        <fullName evidence="1">F-box/LRR-repeat protein 15-like leucin rich repeat domain-containing protein</fullName>
    </recommendedName>
</protein>